<keyword evidence="1" id="KW-1133">Transmembrane helix</keyword>
<proteinExistence type="predicted"/>
<gene>
    <name evidence="2" type="ORF">soil367_07580</name>
</gene>
<protein>
    <submittedName>
        <fullName evidence="2">Metal-dependent hydrolase</fullName>
    </submittedName>
</protein>
<sequence>MTIQVNPVRRNLKFSLPKDQITTWNKGHLHISHFFNALSVFFPVGERFFINSIRNYRNQVEGDQLKEDIGAFIAQEAFHGREHEEYNAALTKAGIPADRMERRVYNLLEFVKRWIPKSLQLGTTVALEHLTAVLGDMLLREPAQLEDAEPHYAALWRWHALEETEHKAVAFDVFSQVVGTGIKAYFIRTSAFIIANIIFWTLFTGYYFKMVKVSGGARDLKGWKESFVFWWVKPGGLRKVLPAWFDFFRPGFHPWMHDNRHLLDQMDEVTEQVDYLNAQSEKAA</sequence>
<dbReference type="AlphaFoldDB" id="A0A4V1D8N3"/>
<dbReference type="KEGG" id="hmi:soil367_07580"/>
<keyword evidence="2" id="KW-0378">Hydrolase</keyword>
<dbReference type="PANTHER" id="PTHR39456:SF1">
    <property type="entry name" value="METAL-DEPENDENT HYDROLASE"/>
    <property type="match status" value="1"/>
</dbReference>
<dbReference type="GO" id="GO:0016787">
    <property type="term" value="F:hydrolase activity"/>
    <property type="evidence" value="ECO:0007669"/>
    <property type="project" value="UniProtKB-KW"/>
</dbReference>
<dbReference type="InterPro" id="IPR016516">
    <property type="entry name" value="UCP07580"/>
</dbReference>
<dbReference type="Pfam" id="PF10118">
    <property type="entry name" value="Metal_hydrol"/>
    <property type="match status" value="1"/>
</dbReference>
<dbReference type="RefSeq" id="WP_136548435.1">
    <property type="nucleotide sequence ID" value="NZ_CP031093.1"/>
</dbReference>
<evidence type="ECO:0000313" key="2">
    <source>
        <dbReference type="EMBL" id="QCF25790.1"/>
    </source>
</evidence>
<evidence type="ECO:0000256" key="1">
    <source>
        <dbReference type="SAM" id="Phobius"/>
    </source>
</evidence>
<organism evidence="2 3">
    <name type="scientific">Hydrocarboniclastica marina</name>
    <dbReference type="NCBI Taxonomy" id="2259620"/>
    <lineage>
        <taxon>Bacteria</taxon>
        <taxon>Pseudomonadati</taxon>
        <taxon>Pseudomonadota</taxon>
        <taxon>Gammaproteobacteria</taxon>
        <taxon>Alteromonadales</taxon>
        <taxon>Alteromonadaceae</taxon>
        <taxon>Hydrocarboniclastica</taxon>
    </lineage>
</organism>
<feature type="transmembrane region" description="Helical" evidence="1">
    <location>
        <begin position="185"/>
        <end position="208"/>
    </location>
</feature>
<keyword evidence="1" id="KW-0472">Membrane</keyword>
<dbReference type="Proteomes" id="UP000298049">
    <property type="component" value="Chromosome"/>
</dbReference>
<reference evidence="2 3" key="1">
    <citation type="submission" date="2018-07" db="EMBL/GenBank/DDBJ databases">
        <title>Marsedoiliclastica nanhaica gen. nov. sp. nov., a novel marine hydrocarbonoclastic bacterium isolated from an in-situ enriched hydrocarbon-degrading consortium in deep-sea sediment.</title>
        <authorList>
            <person name="Dong C."/>
            <person name="Ma T."/>
            <person name="Liu R."/>
            <person name="Shao Z."/>
        </authorList>
    </citation>
    <scope>NUCLEOTIDE SEQUENCE [LARGE SCALE GENOMIC DNA]</scope>
    <source>
        <strain evidence="3">soil36-7</strain>
    </source>
</reference>
<keyword evidence="1" id="KW-0812">Transmembrane</keyword>
<evidence type="ECO:0000313" key="3">
    <source>
        <dbReference type="Proteomes" id="UP000298049"/>
    </source>
</evidence>
<name>A0A4V1D8N3_9ALTE</name>
<dbReference type="PIRSF" id="PIRSF007580">
    <property type="entry name" value="UCP07580"/>
    <property type="match status" value="1"/>
</dbReference>
<keyword evidence="3" id="KW-1185">Reference proteome</keyword>
<dbReference type="OrthoDB" id="5727566at2"/>
<accession>A0A4V1D8N3</accession>
<dbReference type="PANTHER" id="PTHR39456">
    <property type="entry name" value="METAL-DEPENDENT HYDROLASE"/>
    <property type="match status" value="1"/>
</dbReference>
<dbReference type="EMBL" id="CP031093">
    <property type="protein sequence ID" value="QCF25790.1"/>
    <property type="molecule type" value="Genomic_DNA"/>
</dbReference>